<dbReference type="Proteomes" id="UP000799750">
    <property type="component" value="Unassembled WGS sequence"/>
</dbReference>
<dbReference type="Pfam" id="PF00173">
    <property type="entry name" value="Cyt-b5"/>
    <property type="match status" value="1"/>
</dbReference>
<dbReference type="Gene3D" id="3.10.120.10">
    <property type="entry name" value="Cytochrome b5-like heme/steroid binding domain"/>
    <property type="match status" value="1"/>
</dbReference>
<dbReference type="InterPro" id="IPR050668">
    <property type="entry name" value="Cytochrome_b5"/>
</dbReference>
<keyword evidence="2" id="KW-0813">Transport</keyword>
<evidence type="ECO:0000256" key="5">
    <source>
        <dbReference type="ARBA" id="ARBA00022723"/>
    </source>
</evidence>
<keyword evidence="16" id="KW-1185">Reference proteome</keyword>
<gene>
    <name evidence="15" type="ORF">BU16DRAFT_479433</name>
</gene>
<dbReference type="SUPFAM" id="SSF55856">
    <property type="entry name" value="Cytochrome b5-like heme/steroid binding domain"/>
    <property type="match status" value="1"/>
</dbReference>
<evidence type="ECO:0000256" key="2">
    <source>
        <dbReference type="ARBA" id="ARBA00022448"/>
    </source>
</evidence>
<evidence type="ECO:0000313" key="15">
    <source>
        <dbReference type="EMBL" id="KAF2500780.1"/>
    </source>
</evidence>
<evidence type="ECO:0000256" key="12">
    <source>
        <dbReference type="ARBA" id="ARBA00038168"/>
    </source>
</evidence>
<dbReference type="OrthoDB" id="260519at2759"/>
<comment type="similarity">
    <text evidence="12">Belongs to the cytochrome b5 family.</text>
</comment>
<keyword evidence="7" id="KW-0492">Microsome</keyword>
<dbReference type="SMART" id="SM01117">
    <property type="entry name" value="Cyt-b5"/>
    <property type="match status" value="1"/>
</dbReference>
<keyword evidence="8" id="KW-0249">Electron transport</keyword>
<accession>A0A6A6RAN8</accession>
<evidence type="ECO:0000259" key="14">
    <source>
        <dbReference type="PROSITE" id="PS50255"/>
    </source>
</evidence>
<evidence type="ECO:0000256" key="8">
    <source>
        <dbReference type="ARBA" id="ARBA00022982"/>
    </source>
</evidence>
<sequence>MASPMKKFKASEVVTHKQKENLYLLIHDKVYDVSKFIDQHPGGQSVQLDQGGFDATEAFEEVGHSDAAIEFMKTLQIGVLDRQPGDEKILVSSGSAYKNYTKAPSNPSLWGSLRFLLTFVVALAVFAAWTGVRR</sequence>
<dbReference type="PROSITE" id="PS50255">
    <property type="entry name" value="CYTOCHROME_B5_2"/>
    <property type="match status" value="1"/>
</dbReference>
<evidence type="ECO:0000256" key="11">
    <source>
        <dbReference type="ARBA" id="ARBA00037877"/>
    </source>
</evidence>
<evidence type="ECO:0000256" key="6">
    <source>
        <dbReference type="ARBA" id="ARBA00022824"/>
    </source>
</evidence>
<reference evidence="15" key="1">
    <citation type="journal article" date="2020" name="Stud. Mycol.">
        <title>101 Dothideomycetes genomes: a test case for predicting lifestyles and emergence of pathogens.</title>
        <authorList>
            <person name="Haridas S."/>
            <person name="Albert R."/>
            <person name="Binder M."/>
            <person name="Bloem J."/>
            <person name="Labutti K."/>
            <person name="Salamov A."/>
            <person name="Andreopoulos B."/>
            <person name="Baker S."/>
            <person name="Barry K."/>
            <person name="Bills G."/>
            <person name="Bluhm B."/>
            <person name="Cannon C."/>
            <person name="Castanera R."/>
            <person name="Culley D."/>
            <person name="Daum C."/>
            <person name="Ezra D."/>
            <person name="Gonzalez J."/>
            <person name="Henrissat B."/>
            <person name="Kuo A."/>
            <person name="Liang C."/>
            <person name="Lipzen A."/>
            <person name="Lutzoni F."/>
            <person name="Magnuson J."/>
            <person name="Mondo S."/>
            <person name="Nolan M."/>
            <person name="Ohm R."/>
            <person name="Pangilinan J."/>
            <person name="Park H.-J."/>
            <person name="Ramirez L."/>
            <person name="Alfaro M."/>
            <person name="Sun H."/>
            <person name="Tritt A."/>
            <person name="Yoshinaga Y."/>
            <person name="Zwiers L.-H."/>
            <person name="Turgeon B."/>
            <person name="Goodwin S."/>
            <person name="Spatafora J."/>
            <person name="Crous P."/>
            <person name="Grigoriev I."/>
        </authorList>
    </citation>
    <scope>NUCLEOTIDE SEQUENCE</scope>
    <source>
        <strain evidence="15">CBS 269.34</strain>
    </source>
</reference>
<proteinExistence type="inferred from homology"/>
<evidence type="ECO:0000256" key="13">
    <source>
        <dbReference type="SAM" id="Phobius"/>
    </source>
</evidence>
<evidence type="ECO:0000256" key="10">
    <source>
        <dbReference type="ARBA" id="ARBA00023136"/>
    </source>
</evidence>
<keyword evidence="10 13" id="KW-0472">Membrane</keyword>
<dbReference type="PANTHER" id="PTHR19359">
    <property type="entry name" value="CYTOCHROME B5"/>
    <property type="match status" value="1"/>
</dbReference>
<keyword evidence="9" id="KW-0408">Iron</keyword>
<keyword evidence="13" id="KW-1133">Transmembrane helix</keyword>
<name>A0A6A6RAN8_9PEZI</name>
<evidence type="ECO:0000256" key="7">
    <source>
        <dbReference type="ARBA" id="ARBA00022848"/>
    </source>
</evidence>
<keyword evidence="3" id="KW-0349">Heme</keyword>
<dbReference type="InterPro" id="IPR036400">
    <property type="entry name" value="Cyt_B5-like_heme/steroid_sf"/>
</dbReference>
<protein>
    <submittedName>
        <fullName evidence="15">Cytochrome b5</fullName>
    </submittedName>
</protein>
<dbReference type="AlphaFoldDB" id="A0A6A6RAN8"/>
<keyword evidence="4 13" id="KW-0812">Transmembrane</keyword>
<dbReference type="InterPro" id="IPR001199">
    <property type="entry name" value="Cyt_B5-like_heme/steroid-bd"/>
</dbReference>
<keyword evidence="5" id="KW-0479">Metal-binding</keyword>
<dbReference type="GO" id="GO:0005789">
    <property type="term" value="C:endoplasmic reticulum membrane"/>
    <property type="evidence" value="ECO:0007669"/>
    <property type="project" value="UniProtKB-SubCell"/>
</dbReference>
<feature type="transmembrane region" description="Helical" evidence="13">
    <location>
        <begin position="112"/>
        <end position="132"/>
    </location>
</feature>
<evidence type="ECO:0000256" key="3">
    <source>
        <dbReference type="ARBA" id="ARBA00022617"/>
    </source>
</evidence>
<evidence type="ECO:0000256" key="1">
    <source>
        <dbReference type="ARBA" id="ARBA00004131"/>
    </source>
</evidence>
<dbReference type="PRINTS" id="PR00363">
    <property type="entry name" value="CYTOCHROMEB5"/>
</dbReference>
<dbReference type="PANTHER" id="PTHR19359:SF150">
    <property type="entry name" value="CYTOCHROME B5"/>
    <property type="match status" value="1"/>
</dbReference>
<organism evidence="15 16">
    <name type="scientific">Lophium mytilinum</name>
    <dbReference type="NCBI Taxonomy" id="390894"/>
    <lineage>
        <taxon>Eukaryota</taxon>
        <taxon>Fungi</taxon>
        <taxon>Dikarya</taxon>
        <taxon>Ascomycota</taxon>
        <taxon>Pezizomycotina</taxon>
        <taxon>Dothideomycetes</taxon>
        <taxon>Pleosporomycetidae</taxon>
        <taxon>Mytilinidiales</taxon>
        <taxon>Mytilinidiaceae</taxon>
        <taxon>Lophium</taxon>
    </lineage>
</organism>
<dbReference type="EMBL" id="MU004183">
    <property type="protein sequence ID" value="KAF2500780.1"/>
    <property type="molecule type" value="Genomic_DNA"/>
</dbReference>
<evidence type="ECO:0000313" key="16">
    <source>
        <dbReference type="Proteomes" id="UP000799750"/>
    </source>
</evidence>
<comment type="subcellular location">
    <subcellularLocation>
        <location evidence="1">Endoplasmic reticulum membrane</location>
        <topology evidence="1">Single-pass membrane protein</topology>
        <orientation evidence="1">Cytoplasmic side</orientation>
    </subcellularLocation>
    <subcellularLocation>
        <location evidence="11">Microsome membrane</location>
        <topology evidence="11">Single-pass membrane protein</topology>
        <orientation evidence="11">Cytoplasmic side</orientation>
    </subcellularLocation>
</comment>
<evidence type="ECO:0000256" key="4">
    <source>
        <dbReference type="ARBA" id="ARBA00022692"/>
    </source>
</evidence>
<keyword evidence="6" id="KW-0256">Endoplasmic reticulum</keyword>
<evidence type="ECO:0000256" key="9">
    <source>
        <dbReference type="ARBA" id="ARBA00023004"/>
    </source>
</evidence>
<feature type="domain" description="Cytochrome b5 heme-binding" evidence="14">
    <location>
        <begin position="5"/>
        <end position="81"/>
    </location>
</feature>
<dbReference type="GO" id="GO:0046872">
    <property type="term" value="F:metal ion binding"/>
    <property type="evidence" value="ECO:0007669"/>
    <property type="project" value="UniProtKB-KW"/>
</dbReference>
<dbReference type="GO" id="GO:0020037">
    <property type="term" value="F:heme binding"/>
    <property type="evidence" value="ECO:0007669"/>
    <property type="project" value="TreeGrafter"/>
</dbReference>